<sequence>MAKPDPIVLMTRPRAQSDGLVQQLQAAGARFRPVFSPLIGITVTGPLPPQDDLAGLIFTSANGVDAWIALGGRVDLPAFAVGKATAEKAKAAGITAQSADGNAQTLIDMIDARRPKAPLLHVCGAHSRGDVAAALTARGIATRAAILYDQPALPLTTQACDALAGEIPVIAPLFSPRTAALLAKQPVKAPLLVAGISQAVVNAVQPLHIWKSKIAKRPESDAMLAAVLELLEVAGESVKN</sequence>
<evidence type="ECO:0000313" key="2">
    <source>
        <dbReference type="EMBL" id="WGW04542.1"/>
    </source>
</evidence>
<organism evidence="2 3">
    <name type="scientific">Tropicibacter oceani</name>
    <dbReference type="NCBI Taxonomy" id="3058420"/>
    <lineage>
        <taxon>Bacteria</taxon>
        <taxon>Pseudomonadati</taxon>
        <taxon>Pseudomonadota</taxon>
        <taxon>Alphaproteobacteria</taxon>
        <taxon>Rhodobacterales</taxon>
        <taxon>Roseobacteraceae</taxon>
        <taxon>Tropicibacter</taxon>
    </lineage>
</organism>
<dbReference type="EMBL" id="CP124616">
    <property type="protein sequence ID" value="WGW04542.1"/>
    <property type="molecule type" value="Genomic_DNA"/>
</dbReference>
<dbReference type="Pfam" id="PF02602">
    <property type="entry name" value="HEM4"/>
    <property type="match status" value="1"/>
</dbReference>
<dbReference type="SUPFAM" id="SSF69618">
    <property type="entry name" value="HemD-like"/>
    <property type="match status" value="1"/>
</dbReference>
<dbReference type="Gene3D" id="3.40.50.10090">
    <property type="match status" value="1"/>
</dbReference>
<dbReference type="InterPro" id="IPR003754">
    <property type="entry name" value="4pyrrol_synth_uPrphyn_synth"/>
</dbReference>
<keyword evidence="2" id="KW-0456">Lyase</keyword>
<dbReference type="InterPro" id="IPR036108">
    <property type="entry name" value="4pyrrol_syn_uPrphyn_synt_sf"/>
</dbReference>
<evidence type="ECO:0000313" key="3">
    <source>
        <dbReference type="Proteomes" id="UP001241605"/>
    </source>
</evidence>
<accession>A0ABY8QL50</accession>
<keyword evidence="3" id="KW-1185">Reference proteome</keyword>
<dbReference type="RefSeq" id="WP_282301177.1">
    <property type="nucleotide sequence ID" value="NZ_CP124616.1"/>
</dbReference>
<proteinExistence type="predicted"/>
<dbReference type="CDD" id="cd06578">
    <property type="entry name" value="HemD"/>
    <property type="match status" value="1"/>
</dbReference>
<protein>
    <submittedName>
        <fullName evidence="2">Uroporphyrinogen-III synthase</fullName>
        <ecNumber evidence="2">4.2.1.75</ecNumber>
    </submittedName>
</protein>
<reference evidence="2 3" key="1">
    <citation type="submission" date="2023-05" db="EMBL/GenBank/DDBJ databases">
        <title>YMD87, complete Genome.</title>
        <authorList>
            <person name="Zhang J."/>
            <person name="Xu X."/>
        </authorList>
    </citation>
    <scope>NUCLEOTIDE SEQUENCE [LARGE SCALE GENOMIC DNA]</scope>
    <source>
        <strain evidence="2 3">YMD87</strain>
    </source>
</reference>
<name>A0ABY8QL50_9RHOB</name>
<feature type="domain" description="Tetrapyrrole biosynthesis uroporphyrinogen III synthase" evidence="1">
    <location>
        <begin position="20"/>
        <end position="224"/>
    </location>
</feature>
<dbReference type="GO" id="GO:0004852">
    <property type="term" value="F:uroporphyrinogen-III synthase activity"/>
    <property type="evidence" value="ECO:0007669"/>
    <property type="project" value="UniProtKB-EC"/>
</dbReference>
<dbReference type="EC" id="4.2.1.75" evidence="2"/>
<dbReference type="Proteomes" id="UP001241605">
    <property type="component" value="Chromosome"/>
</dbReference>
<gene>
    <name evidence="2" type="ORF">QF118_03040</name>
</gene>
<evidence type="ECO:0000259" key="1">
    <source>
        <dbReference type="Pfam" id="PF02602"/>
    </source>
</evidence>